<evidence type="ECO:0000256" key="2">
    <source>
        <dbReference type="SAM" id="Phobius"/>
    </source>
</evidence>
<name>C5DKT5_LACTC</name>
<organism evidence="3 4">
    <name type="scientific">Lachancea thermotolerans (strain ATCC 56472 / CBS 6340 / NRRL Y-8284)</name>
    <name type="common">Yeast</name>
    <name type="synonym">Kluyveromyces thermotolerans</name>
    <dbReference type="NCBI Taxonomy" id="559295"/>
    <lineage>
        <taxon>Eukaryota</taxon>
        <taxon>Fungi</taxon>
        <taxon>Dikarya</taxon>
        <taxon>Ascomycota</taxon>
        <taxon>Saccharomycotina</taxon>
        <taxon>Saccharomycetes</taxon>
        <taxon>Saccharomycetales</taxon>
        <taxon>Saccharomycetaceae</taxon>
        <taxon>Lachancea</taxon>
    </lineage>
</organism>
<keyword evidence="4" id="KW-1185">Reference proteome</keyword>
<keyword evidence="2" id="KW-0472">Membrane</keyword>
<evidence type="ECO:0000256" key="1">
    <source>
        <dbReference type="SAM" id="MobiDB-lite"/>
    </source>
</evidence>
<feature type="region of interest" description="Disordered" evidence="1">
    <location>
        <begin position="1"/>
        <end position="23"/>
    </location>
</feature>
<protein>
    <submittedName>
        <fullName evidence="3">KLTH0F07348p</fullName>
    </submittedName>
</protein>
<feature type="transmembrane region" description="Helical" evidence="2">
    <location>
        <begin position="554"/>
        <end position="572"/>
    </location>
</feature>
<feature type="transmembrane region" description="Helical" evidence="2">
    <location>
        <begin position="378"/>
        <end position="400"/>
    </location>
</feature>
<feature type="compositionally biased region" description="Basic and acidic residues" evidence="1">
    <location>
        <begin position="181"/>
        <end position="193"/>
    </location>
</feature>
<dbReference type="AlphaFoldDB" id="C5DKT5"/>
<keyword evidence="2" id="KW-0812">Transmembrane</keyword>
<feature type="region of interest" description="Disordered" evidence="1">
    <location>
        <begin position="171"/>
        <end position="204"/>
    </location>
</feature>
<dbReference type="InParanoid" id="C5DKT5"/>
<dbReference type="HOGENOM" id="CLU_465441_0_0_1"/>
<keyword evidence="2" id="KW-1133">Transmembrane helix</keyword>
<sequence length="586" mass="65699">MMKYAKVHLEPPPVSAEAAAEHSREFSDSYLERRLRTRHSSKKSDSLFTRRALDYDGIKDSLLLYDDQHSDPRDTRAVKVPRRHMSGAKDCFECDSENPGCEVNFNRGKQPWYYNNSEDSRSIAADNLERPNTINSVRIKQVIENATHSIKNTQQACLGIRERLGKYQFTGQTPMPGAYTTDHEEQADTEHSPKTGLSRMTPEPAVRQVSEPIEYLPKAIIVPLLAKAAFFLLAQCATSEDIGYSFTGTCQLLISPESTTLTLPQLDALVLQLAGIWLATHSIPALTKAPWRFYQVAAQYWNSCLIGQDVPDLRRDGEFRELLELCERHERLSRRLRRTSLVVLLVSPVVLTLGLLLIHKLAFFWVTSNSTETAHRPVYSSLMAVAFSPAQFVILICCLWSQFFQDAFQHLELYVLAKHESFVQDTEFIADQLDRTCPSDTAGMDAGTKQSPLCNSPPRAAVKLEAIERSSATHPEGTLEPHAPLGPYALAAYESPLQHKEIAEPSFSAIRPVSPAAVVAPPEPLAATSEPSKAQRVLRLPFYVLSLYLKVLRLVFKIAIYAMLLSISLIIGPQNRRELSRPEKTV</sequence>
<dbReference type="Proteomes" id="UP000002036">
    <property type="component" value="Chromosome F"/>
</dbReference>
<evidence type="ECO:0000313" key="4">
    <source>
        <dbReference type="Proteomes" id="UP000002036"/>
    </source>
</evidence>
<dbReference type="KEGG" id="lth:KLTH0F07348g"/>
<gene>
    <name evidence="3" type="ordered locus">KLTH0F07348g</name>
</gene>
<dbReference type="OrthoDB" id="4036003at2759"/>
<dbReference type="EMBL" id="CU928170">
    <property type="protein sequence ID" value="CAR24086.1"/>
    <property type="molecule type" value="Genomic_DNA"/>
</dbReference>
<accession>C5DKT5</accession>
<proteinExistence type="predicted"/>
<evidence type="ECO:0000313" key="3">
    <source>
        <dbReference type="EMBL" id="CAR24086.1"/>
    </source>
</evidence>
<dbReference type="GeneID" id="8292726"/>
<dbReference type="RefSeq" id="XP_002554523.1">
    <property type="nucleotide sequence ID" value="XM_002554477.1"/>
</dbReference>
<dbReference type="OMA" id="CERHERL"/>
<reference evidence="3 4" key="1">
    <citation type="journal article" date="2009" name="Genome Res.">
        <title>Comparative genomics of protoploid Saccharomycetaceae.</title>
        <authorList>
            <consortium name="The Genolevures Consortium"/>
            <person name="Souciet J.-L."/>
            <person name="Dujon B."/>
            <person name="Gaillardin C."/>
            <person name="Johnston M."/>
            <person name="Baret P.V."/>
            <person name="Cliften P."/>
            <person name="Sherman D.J."/>
            <person name="Weissenbach J."/>
            <person name="Westhof E."/>
            <person name="Wincker P."/>
            <person name="Jubin C."/>
            <person name="Poulain J."/>
            <person name="Barbe V."/>
            <person name="Segurens B."/>
            <person name="Artiguenave F."/>
            <person name="Anthouard V."/>
            <person name="Vacherie B."/>
            <person name="Val M.-E."/>
            <person name="Fulton R.S."/>
            <person name="Minx P."/>
            <person name="Wilson R."/>
            <person name="Durrens P."/>
            <person name="Jean G."/>
            <person name="Marck C."/>
            <person name="Martin T."/>
            <person name="Nikolski M."/>
            <person name="Rolland T."/>
            <person name="Seret M.-L."/>
            <person name="Casaregola S."/>
            <person name="Despons L."/>
            <person name="Fairhead C."/>
            <person name="Fischer G."/>
            <person name="Lafontaine I."/>
            <person name="Leh V."/>
            <person name="Lemaire M."/>
            <person name="de Montigny J."/>
            <person name="Neuveglise C."/>
            <person name="Thierry A."/>
            <person name="Blanc-Lenfle I."/>
            <person name="Bleykasten C."/>
            <person name="Diffels J."/>
            <person name="Fritsch E."/>
            <person name="Frangeul L."/>
            <person name="Goeffon A."/>
            <person name="Jauniaux N."/>
            <person name="Kachouri-Lafond R."/>
            <person name="Payen C."/>
            <person name="Potier S."/>
            <person name="Pribylova L."/>
            <person name="Ozanne C."/>
            <person name="Richard G.-F."/>
            <person name="Sacerdot C."/>
            <person name="Straub M.-L."/>
            <person name="Talla E."/>
        </authorList>
    </citation>
    <scope>NUCLEOTIDE SEQUENCE [LARGE SCALE GENOMIC DNA]</scope>
    <source>
        <strain evidence="4">ATCC 56472 / CBS 6340 / NRRL Y-8284</strain>
    </source>
</reference>
<feature type="transmembrane region" description="Helical" evidence="2">
    <location>
        <begin position="341"/>
        <end position="366"/>
    </location>
</feature>